<dbReference type="Pfam" id="PF03181">
    <property type="entry name" value="BURP"/>
    <property type="match status" value="1"/>
</dbReference>
<protein>
    <recommendedName>
        <fullName evidence="1">BURP domain-containing protein</fullName>
    </recommendedName>
</protein>
<reference evidence="3" key="1">
    <citation type="journal article" date="2013" name="Science">
        <title>The Amborella genome and the evolution of flowering plants.</title>
        <authorList>
            <consortium name="Amborella Genome Project"/>
        </authorList>
    </citation>
    <scope>NUCLEOTIDE SEQUENCE [LARGE SCALE GENOMIC DNA]</scope>
</reference>
<evidence type="ECO:0000313" key="2">
    <source>
        <dbReference type="EMBL" id="ERN13541.1"/>
    </source>
</evidence>
<dbReference type="HOGENOM" id="CLU_112298_0_0_1"/>
<sequence>MSQYHVLATPERYWAQAFPNTLMPDIIRARLRPLPSGLLHVGSSNRDPRFLYSDFTKEHLDPRETTLFLEEDLKVGMNKIFHFRMSDFNNASPFLSREDASTTPFSTVEFPRILHRFSLPPVSREAQEVWGTLTWCESLEAKANIHCEESGKKGYEA</sequence>
<dbReference type="InterPro" id="IPR004873">
    <property type="entry name" value="BURP_dom"/>
</dbReference>
<dbReference type="PANTHER" id="PTHR31236">
    <property type="entry name" value="BURP DOMAIN PROTEIN USPL1-LIKE"/>
    <property type="match status" value="1"/>
</dbReference>
<keyword evidence="3" id="KW-1185">Reference proteome</keyword>
<dbReference type="PANTHER" id="PTHR31236:SF2">
    <property type="entry name" value="BURP DOMAIN PROTEIN RD22"/>
    <property type="match status" value="1"/>
</dbReference>
<dbReference type="Gramene" id="ERN13541">
    <property type="protein sequence ID" value="ERN13541"/>
    <property type="gene ID" value="AMTR_s00041p00232840"/>
</dbReference>
<dbReference type="EMBL" id="KI392588">
    <property type="protein sequence ID" value="ERN13541.1"/>
    <property type="molecule type" value="Genomic_DNA"/>
</dbReference>
<accession>W1PZN1</accession>
<gene>
    <name evidence="2" type="ORF">AMTR_s00041p00232840</name>
</gene>
<organism evidence="2 3">
    <name type="scientific">Amborella trichopoda</name>
    <dbReference type="NCBI Taxonomy" id="13333"/>
    <lineage>
        <taxon>Eukaryota</taxon>
        <taxon>Viridiplantae</taxon>
        <taxon>Streptophyta</taxon>
        <taxon>Embryophyta</taxon>
        <taxon>Tracheophyta</taxon>
        <taxon>Spermatophyta</taxon>
        <taxon>Magnoliopsida</taxon>
        <taxon>Amborellales</taxon>
        <taxon>Amborellaceae</taxon>
        <taxon>Amborella</taxon>
    </lineage>
</organism>
<dbReference type="AlphaFoldDB" id="W1PZN1"/>
<dbReference type="PROSITE" id="PS51277">
    <property type="entry name" value="BURP"/>
    <property type="match status" value="1"/>
</dbReference>
<feature type="domain" description="BURP" evidence="1">
    <location>
        <begin position="67"/>
        <end position="157"/>
    </location>
</feature>
<evidence type="ECO:0000313" key="3">
    <source>
        <dbReference type="Proteomes" id="UP000017836"/>
    </source>
</evidence>
<dbReference type="InterPro" id="IPR044816">
    <property type="entry name" value="BURP"/>
</dbReference>
<dbReference type="Proteomes" id="UP000017836">
    <property type="component" value="Unassembled WGS sequence"/>
</dbReference>
<name>W1PZN1_AMBTC</name>
<proteinExistence type="predicted"/>
<dbReference type="OMA" id="MAMDIRF"/>
<evidence type="ECO:0000259" key="1">
    <source>
        <dbReference type="PROSITE" id="PS51277"/>
    </source>
</evidence>